<organism evidence="4 5">
    <name type="scientific">Aspergillus felis</name>
    <dbReference type="NCBI Taxonomy" id="1287682"/>
    <lineage>
        <taxon>Eukaryota</taxon>
        <taxon>Fungi</taxon>
        <taxon>Dikarya</taxon>
        <taxon>Ascomycota</taxon>
        <taxon>Pezizomycotina</taxon>
        <taxon>Eurotiomycetes</taxon>
        <taxon>Eurotiomycetidae</taxon>
        <taxon>Eurotiales</taxon>
        <taxon>Aspergillaceae</taxon>
        <taxon>Aspergillus</taxon>
        <taxon>Aspergillus subgen. Fumigati</taxon>
    </lineage>
</organism>
<feature type="transmembrane region" description="Helical" evidence="3">
    <location>
        <begin position="493"/>
        <end position="510"/>
    </location>
</feature>
<evidence type="ECO:0000256" key="1">
    <source>
        <dbReference type="SAM" id="Coils"/>
    </source>
</evidence>
<evidence type="ECO:0000256" key="3">
    <source>
        <dbReference type="SAM" id="Phobius"/>
    </source>
</evidence>
<feature type="transmembrane region" description="Helical" evidence="3">
    <location>
        <begin position="70"/>
        <end position="89"/>
    </location>
</feature>
<name>A0A8H6QJR3_9EURO</name>
<feature type="transmembrane region" description="Helical" evidence="3">
    <location>
        <begin position="12"/>
        <end position="36"/>
    </location>
</feature>
<keyword evidence="3" id="KW-1133">Transmembrane helix</keyword>
<keyword evidence="3" id="KW-0472">Membrane</keyword>
<dbReference type="AlphaFoldDB" id="A0A8H6QJR3"/>
<accession>A0A8H6QJR3</accession>
<feature type="compositionally biased region" description="Basic and acidic residues" evidence="2">
    <location>
        <begin position="186"/>
        <end position="195"/>
    </location>
</feature>
<feature type="transmembrane region" description="Helical" evidence="3">
    <location>
        <begin position="366"/>
        <end position="393"/>
    </location>
</feature>
<feature type="transmembrane region" description="Helical" evidence="3">
    <location>
        <begin position="399"/>
        <end position="420"/>
    </location>
</feature>
<sequence>MDNCTVNLNPDIVGVGVRVSLEVSSLLGPLVSIFYISDDFLDSLEFTLGVNGCALLITTFVKTLSHEIDLFHTICVFFMICLAGVSLQHRHRKSKSKVRKYLLFCISTVATFSFVALMFYTFYKAPSFGAKPQCNSKIVIELFGLDAPATNLMVIIIHLVVLGVTAFVMLLVTIFLLRFPNRDPIGPEKPPESPEKIQVNSQEQTQGSSLGLGQGYSSQEQTQGSSLGLGQRESSQEQTQGSSLGLGQRDSSLEQIQDSFEEHNASEKQLHYFEPSIIDERRFSLRLFGELGSRVYLIVMLELMLQKNDVDTSNMGWSFAQILAILTLIGPLLELFTLIKRPPEDALSKMLERVKSVLAAPERYPLVVLVVFSFAELAISPLAGAVAFGISSLISKKHIPIEIGAIGGTMASGINSFIILTGSTTGDEIIDWTPYITSGIAVAPIVTLGLAKWQSVPETGVETLLEAAGAVTPCLIAKNILVSLCEAQYFHPLSLLLGIPLYGLAGLGIAKRSDDENYHLCNPGIAFLAGALYGLFICAVSILKAFSLRYWGSKIIRESEKQQKDAKLKTAGIIEAKAEMQQEQARLRELRASCVQEIFPESPGIRKAISIGDEVEAQAKKEESQISSRLANIIRDEATLVVKREEGLQEKFDCMKQLQASLEQEKNALIMEGLQTATEVYPAEQDEILSEAIKRIGDLSRRLDDWIKAARNLPLGQAAMEQKYLDVVDEKETVERETASSKISVYRQQIAILERYSEKLQTDLCEQRGKRNGIREKIKAQQELLRSLKDQKQVLEMELQSFQPATIPSYSEQDMMLIQRTNLEKHAERLAALISELKDTNERLQTIHSNGANGNREYLEGKIAEWQAEQQRVQYQLRTSEDESLAVENRSKLLRETERLSRRIVSKEGFIKLLQEEEESLIQKIRQRSGELKWNGSTRRMLSGQANYLAKEVEVIEDQPDQELMRSARDEETTASRDISIQLWGRTSNFRKNSVQLMNDLGGFIRGSSAAQQPSDCENLRN</sequence>
<feature type="transmembrane region" description="Helical" evidence="3">
    <location>
        <begin position="317"/>
        <end position="339"/>
    </location>
</feature>
<feature type="region of interest" description="Disordered" evidence="2">
    <location>
        <begin position="186"/>
        <end position="248"/>
    </location>
</feature>
<keyword evidence="1" id="KW-0175">Coiled coil</keyword>
<feature type="transmembrane region" description="Helical" evidence="3">
    <location>
        <begin position="525"/>
        <end position="546"/>
    </location>
</feature>
<feature type="compositionally biased region" description="Polar residues" evidence="2">
    <location>
        <begin position="222"/>
        <end position="248"/>
    </location>
</feature>
<protein>
    <submittedName>
        <fullName evidence="4">Uncharacterized protein</fullName>
    </submittedName>
</protein>
<dbReference type="EMBL" id="JACBAE010001034">
    <property type="protein sequence ID" value="KAF7173958.1"/>
    <property type="molecule type" value="Genomic_DNA"/>
</dbReference>
<evidence type="ECO:0000313" key="4">
    <source>
        <dbReference type="EMBL" id="KAF7173958.1"/>
    </source>
</evidence>
<feature type="transmembrane region" description="Helical" evidence="3">
    <location>
        <begin position="152"/>
        <end position="177"/>
    </location>
</feature>
<proteinExistence type="predicted"/>
<dbReference type="Proteomes" id="UP000654922">
    <property type="component" value="Unassembled WGS sequence"/>
</dbReference>
<feature type="coiled-coil region" evidence="1">
    <location>
        <begin position="771"/>
        <end position="883"/>
    </location>
</feature>
<evidence type="ECO:0000256" key="2">
    <source>
        <dbReference type="SAM" id="MobiDB-lite"/>
    </source>
</evidence>
<reference evidence="4" key="1">
    <citation type="submission" date="2020-06" db="EMBL/GenBank/DDBJ databases">
        <title>Draft genome sequences of strains closely related to Aspergillus parafelis and Aspergillus hiratsukae.</title>
        <authorList>
            <person name="Dos Santos R.A.C."/>
            <person name="Rivero-Menendez O."/>
            <person name="Steenwyk J.L."/>
            <person name="Mead M.E."/>
            <person name="Goldman G.H."/>
            <person name="Alastruey-Izquierdo A."/>
            <person name="Rokas A."/>
        </authorList>
    </citation>
    <scope>NUCLEOTIDE SEQUENCE</scope>
    <source>
        <strain evidence="4">CNM-CM5623</strain>
    </source>
</reference>
<feature type="transmembrane region" description="Helical" evidence="3">
    <location>
        <begin position="101"/>
        <end position="123"/>
    </location>
</feature>
<feature type="compositionally biased region" description="Low complexity" evidence="2">
    <location>
        <begin position="201"/>
        <end position="221"/>
    </location>
</feature>
<dbReference type="Gene3D" id="1.20.1070.10">
    <property type="entry name" value="Rhodopsin 7-helix transmembrane proteins"/>
    <property type="match status" value="1"/>
</dbReference>
<evidence type="ECO:0000313" key="5">
    <source>
        <dbReference type="Proteomes" id="UP000654922"/>
    </source>
</evidence>
<comment type="caution">
    <text evidence="4">The sequence shown here is derived from an EMBL/GenBank/DDBJ whole genome shotgun (WGS) entry which is preliminary data.</text>
</comment>
<gene>
    <name evidence="4" type="ORF">CNMCM5623_006235</name>
</gene>
<keyword evidence="3" id="KW-0812">Transmembrane</keyword>
<dbReference type="OrthoDB" id="5427664at2759"/>